<dbReference type="RefSeq" id="WP_064858991.1">
    <property type="nucleotide sequence ID" value="NZ_LZSF01000128.1"/>
</dbReference>
<dbReference type="EMBL" id="LZSF01000128">
    <property type="protein sequence ID" value="OBA87330.1"/>
    <property type="molecule type" value="Genomic_DNA"/>
</dbReference>
<organism evidence="3 4">
    <name type="scientific">Mycolicibacterium mucogenicum</name>
    <name type="common">Mycobacterium mucogenicum</name>
    <dbReference type="NCBI Taxonomy" id="56689"/>
    <lineage>
        <taxon>Bacteria</taxon>
        <taxon>Bacillati</taxon>
        <taxon>Actinomycetota</taxon>
        <taxon>Actinomycetes</taxon>
        <taxon>Mycobacteriales</taxon>
        <taxon>Mycobacteriaceae</taxon>
        <taxon>Mycolicibacterium</taxon>
    </lineage>
</organism>
<dbReference type="Gene3D" id="3.40.190.10">
    <property type="entry name" value="Periplasmic binding protein-like II"/>
    <property type="match status" value="1"/>
</dbReference>
<evidence type="ECO:0000259" key="2">
    <source>
        <dbReference type="Pfam" id="PF00496"/>
    </source>
</evidence>
<dbReference type="GO" id="GO:0015833">
    <property type="term" value="P:peptide transport"/>
    <property type="evidence" value="ECO:0007669"/>
    <property type="project" value="TreeGrafter"/>
</dbReference>
<sequence>MPARFRRTALAGAVMLVAGFGLSGCDSSTDAVDYIVDGALPTYNTASVVGAASGAPQAFSRVQTGFNYRGPDGQVVADRDFGTVSVMGRAPLTLDYKINDSAVYSDGKPVTCDDMVLAWAAQSGQFPAFDAASRAGYSDIAVVDCTPGQKRARVTFVRDRDITDYGQLFAATSMLPAHVLDDALGLGDGGVTKALQSGDAPTIDKIADAWNTTWDLKPDTDLKKFPSAGPYKLASVAKDGSITLAANDKWWGAKPVIGKITVAPRGADIASRIKSGKAEVVDIAAGVVGKDDVPSSYVRRDSASDDIQQLIFAAQGALADPGARRAVALCTPRDAIAAAVGVYVSNARLNTASDDSLAVAENVDASGQFAAADVDGARAAAGGQPLTVRIGYRGPDARLASVVAAITKSCAAAGITVQEVASPTVGAQSLRANDIDVLLSGGGGAAGSGSSGSSVVDSYALHSGNGNDLSGYANERVDGVIAALAVTTDPKEQARLLGEGAGVLWGDLPTLPLYRQQRTLLVTKDLTLVRANPTRWGAGWNMDRWGSK</sequence>
<name>A0A1A0MPJ0_MYCMU</name>
<dbReference type="AlphaFoldDB" id="A0A1A0MPJ0"/>
<evidence type="ECO:0000313" key="3">
    <source>
        <dbReference type="EMBL" id="OBA87330.1"/>
    </source>
</evidence>
<keyword evidence="1" id="KW-0732">Signal</keyword>
<dbReference type="OrthoDB" id="7888869at2"/>
<gene>
    <name evidence="3" type="ORF">A5642_20070</name>
</gene>
<dbReference type="InterPro" id="IPR039424">
    <property type="entry name" value="SBP_5"/>
</dbReference>
<dbReference type="SUPFAM" id="SSF53850">
    <property type="entry name" value="Periplasmic binding protein-like II"/>
    <property type="match status" value="1"/>
</dbReference>
<protein>
    <recommendedName>
        <fullName evidence="2">Solute-binding protein family 5 domain-containing protein</fullName>
    </recommendedName>
</protein>
<dbReference type="Pfam" id="PF00496">
    <property type="entry name" value="SBP_bac_5"/>
    <property type="match status" value="1"/>
</dbReference>
<dbReference type="PANTHER" id="PTHR30290">
    <property type="entry name" value="PERIPLASMIC BINDING COMPONENT OF ABC TRANSPORTER"/>
    <property type="match status" value="1"/>
</dbReference>
<feature type="signal peptide" evidence="1">
    <location>
        <begin position="1"/>
        <end position="23"/>
    </location>
</feature>
<comment type="caution">
    <text evidence="3">The sequence shown here is derived from an EMBL/GenBank/DDBJ whole genome shotgun (WGS) entry which is preliminary data.</text>
</comment>
<proteinExistence type="predicted"/>
<dbReference type="PANTHER" id="PTHR30290:SF65">
    <property type="entry name" value="MONOACYL PHOSPHATIDYLINOSITOL TETRAMANNOSIDE-BINDING PROTEIN LPQW-RELATED"/>
    <property type="match status" value="1"/>
</dbReference>
<dbReference type="Gene3D" id="3.10.105.10">
    <property type="entry name" value="Dipeptide-binding Protein, Domain 3"/>
    <property type="match status" value="1"/>
</dbReference>
<reference evidence="3 4" key="1">
    <citation type="submission" date="2016-06" db="EMBL/GenBank/DDBJ databases">
        <authorList>
            <person name="Kjaerup R.B."/>
            <person name="Dalgaard T.S."/>
            <person name="Juul-Madsen H.R."/>
        </authorList>
    </citation>
    <scope>NUCLEOTIDE SEQUENCE [LARGE SCALE GENOMIC DNA]</scope>
    <source>
        <strain evidence="3 4">1199456.5</strain>
    </source>
</reference>
<dbReference type="PROSITE" id="PS51257">
    <property type="entry name" value="PROKAR_LIPOPROTEIN"/>
    <property type="match status" value="1"/>
</dbReference>
<dbReference type="Proteomes" id="UP000093962">
    <property type="component" value="Unassembled WGS sequence"/>
</dbReference>
<evidence type="ECO:0000256" key="1">
    <source>
        <dbReference type="SAM" id="SignalP"/>
    </source>
</evidence>
<evidence type="ECO:0000313" key="4">
    <source>
        <dbReference type="Proteomes" id="UP000093962"/>
    </source>
</evidence>
<dbReference type="Gene3D" id="3.90.76.10">
    <property type="entry name" value="Dipeptide-binding Protein, Domain 1"/>
    <property type="match status" value="1"/>
</dbReference>
<feature type="domain" description="Solute-binding protein family 5" evidence="2">
    <location>
        <begin position="92"/>
        <end position="451"/>
    </location>
</feature>
<accession>A0A1A0MPJ0</accession>
<feature type="chain" id="PRO_5038792360" description="Solute-binding protein family 5 domain-containing protein" evidence="1">
    <location>
        <begin position="24"/>
        <end position="548"/>
    </location>
</feature>
<dbReference type="InterPro" id="IPR000914">
    <property type="entry name" value="SBP_5_dom"/>
</dbReference>
<dbReference type="GO" id="GO:1904680">
    <property type="term" value="F:peptide transmembrane transporter activity"/>
    <property type="evidence" value="ECO:0007669"/>
    <property type="project" value="TreeGrafter"/>
</dbReference>